<dbReference type="GO" id="GO:0008776">
    <property type="term" value="F:acetate kinase activity"/>
    <property type="evidence" value="ECO:0007669"/>
    <property type="project" value="TreeGrafter"/>
</dbReference>
<dbReference type="Pfam" id="PF00871">
    <property type="entry name" value="Acetate_kinase"/>
    <property type="match status" value="1"/>
</dbReference>
<dbReference type="CDD" id="cd24011">
    <property type="entry name" value="ASKHA_NBD_BK"/>
    <property type="match status" value="1"/>
</dbReference>
<dbReference type="EC" id="2.7.2.7" evidence="9"/>
<dbReference type="InterPro" id="IPR000890">
    <property type="entry name" value="Aliphatic_acid_kin_short-chain"/>
</dbReference>
<evidence type="ECO:0000256" key="2">
    <source>
        <dbReference type="ARBA" id="ARBA00008748"/>
    </source>
</evidence>
<dbReference type="NCBIfam" id="TIGR02707">
    <property type="entry name" value="butyr_kinase"/>
    <property type="match status" value="1"/>
</dbReference>
<evidence type="ECO:0000313" key="11">
    <source>
        <dbReference type="EMBL" id="RDY24484.1"/>
    </source>
</evidence>
<protein>
    <recommendedName>
        <fullName evidence="9">Probable butyrate kinase</fullName>
        <shortName evidence="9">BK</shortName>
        <ecNumber evidence="9">2.7.2.7</ecNumber>
    </recommendedName>
    <alternativeName>
        <fullName evidence="9">Branched-chain carboxylic acid kinase</fullName>
    </alternativeName>
</protein>
<dbReference type="PANTHER" id="PTHR21060">
    <property type="entry name" value="ACETATE KINASE"/>
    <property type="match status" value="1"/>
</dbReference>
<dbReference type="InterPro" id="IPR023865">
    <property type="entry name" value="Aliphatic_acid_kinase_CS"/>
</dbReference>
<dbReference type="HAMAP" id="MF_00542">
    <property type="entry name" value="Butyrate_kinase"/>
    <property type="match status" value="1"/>
</dbReference>
<evidence type="ECO:0000256" key="5">
    <source>
        <dbReference type="ARBA" id="ARBA00022741"/>
    </source>
</evidence>
<evidence type="ECO:0000313" key="12">
    <source>
        <dbReference type="Proteomes" id="UP000243494"/>
    </source>
</evidence>
<organism evidence="11 12">
    <name type="scientific">Romboutsia maritimum</name>
    <dbReference type="NCBI Taxonomy" id="2020948"/>
    <lineage>
        <taxon>Bacteria</taxon>
        <taxon>Bacillati</taxon>
        <taxon>Bacillota</taxon>
        <taxon>Clostridia</taxon>
        <taxon>Peptostreptococcales</taxon>
        <taxon>Peptostreptococcaceae</taxon>
        <taxon>Romboutsia</taxon>
    </lineage>
</organism>
<dbReference type="Gene3D" id="3.30.420.40">
    <property type="match status" value="2"/>
</dbReference>
<keyword evidence="4 9" id="KW-0808">Transferase</keyword>
<dbReference type="AlphaFoldDB" id="A0A371IVH5"/>
<name>A0A371IVH5_9FIRM</name>
<dbReference type="PIRSF" id="PIRSF036458">
    <property type="entry name" value="Butyrate_kin"/>
    <property type="match status" value="1"/>
</dbReference>
<dbReference type="PANTHER" id="PTHR21060:SF3">
    <property type="entry name" value="BUTYRATE KINASE 2-RELATED"/>
    <property type="match status" value="1"/>
</dbReference>
<comment type="similarity">
    <text evidence="2 9 10">Belongs to the acetokinase family.</text>
</comment>
<dbReference type="SUPFAM" id="SSF53067">
    <property type="entry name" value="Actin-like ATPase domain"/>
    <property type="match status" value="2"/>
</dbReference>
<evidence type="ECO:0000256" key="6">
    <source>
        <dbReference type="ARBA" id="ARBA00022777"/>
    </source>
</evidence>
<proteinExistence type="inferred from homology"/>
<dbReference type="EMBL" id="NOJZ02000002">
    <property type="protein sequence ID" value="RDY24484.1"/>
    <property type="molecule type" value="Genomic_DNA"/>
</dbReference>
<evidence type="ECO:0000256" key="3">
    <source>
        <dbReference type="ARBA" id="ARBA00022490"/>
    </source>
</evidence>
<evidence type="ECO:0000256" key="10">
    <source>
        <dbReference type="RuleBase" id="RU003835"/>
    </source>
</evidence>
<evidence type="ECO:0000256" key="9">
    <source>
        <dbReference type="HAMAP-Rule" id="MF_00542"/>
    </source>
</evidence>
<evidence type="ECO:0000256" key="1">
    <source>
        <dbReference type="ARBA" id="ARBA00004496"/>
    </source>
</evidence>
<dbReference type="InterPro" id="IPR043129">
    <property type="entry name" value="ATPase_NBD"/>
</dbReference>
<dbReference type="Proteomes" id="UP000243494">
    <property type="component" value="Unassembled WGS sequence"/>
</dbReference>
<keyword evidence="7 9" id="KW-0067">ATP-binding</keyword>
<keyword evidence="3 9" id="KW-0963">Cytoplasm</keyword>
<dbReference type="PRINTS" id="PR00471">
    <property type="entry name" value="ACETATEKNASE"/>
</dbReference>
<evidence type="ECO:0000256" key="8">
    <source>
        <dbReference type="ARBA" id="ARBA00048596"/>
    </source>
</evidence>
<gene>
    <name evidence="9 11" type="primary">buk</name>
    <name evidence="11" type="ORF">CHF27_002265</name>
</gene>
<evidence type="ECO:0000256" key="4">
    <source>
        <dbReference type="ARBA" id="ARBA00022679"/>
    </source>
</evidence>
<dbReference type="NCBIfam" id="NF002834">
    <property type="entry name" value="PRK03011.1-5"/>
    <property type="match status" value="1"/>
</dbReference>
<reference evidence="11 12" key="1">
    <citation type="journal article" date="2017" name="Genome Announc.">
        <title>Draft Genome Sequence of Romboutsia maritimum sp. nov. Strain CCRI-22766(T), Isolated from Coastal Estuarine Mud.</title>
        <authorList>
            <person name="Maheux A.F."/>
            <person name="Boudreau D.K."/>
            <person name="Berube E."/>
            <person name="Boissinot M."/>
            <person name="Raymond F."/>
            <person name="Brodeur S."/>
            <person name="Corbeil J."/>
            <person name="Brightwell G."/>
            <person name="Broda D."/>
            <person name="Omar R.F."/>
            <person name="Bergeron M.G."/>
        </authorList>
    </citation>
    <scope>NUCLEOTIDE SEQUENCE [LARGE SCALE GENOMIC DNA]</scope>
    <source>
        <strain evidence="11 12">CCRI-22766</strain>
    </source>
</reference>
<dbReference type="GO" id="GO:0047761">
    <property type="term" value="F:butyrate kinase activity"/>
    <property type="evidence" value="ECO:0007669"/>
    <property type="project" value="UniProtKB-UniRule"/>
</dbReference>
<dbReference type="PROSITE" id="PS01075">
    <property type="entry name" value="ACETATE_KINASE_1"/>
    <property type="match status" value="1"/>
</dbReference>
<dbReference type="RefSeq" id="WP_095406402.1">
    <property type="nucleotide sequence ID" value="NZ_NOJZ02000002.1"/>
</dbReference>
<accession>A0A371IVH5</accession>
<dbReference type="GO" id="GO:0005737">
    <property type="term" value="C:cytoplasm"/>
    <property type="evidence" value="ECO:0007669"/>
    <property type="project" value="UniProtKB-SubCell"/>
</dbReference>
<dbReference type="InterPro" id="IPR011245">
    <property type="entry name" value="Butyrate_kin"/>
</dbReference>
<dbReference type="GO" id="GO:0005524">
    <property type="term" value="F:ATP binding"/>
    <property type="evidence" value="ECO:0007669"/>
    <property type="project" value="UniProtKB-KW"/>
</dbReference>
<comment type="caution">
    <text evidence="11">The sequence shown here is derived from an EMBL/GenBank/DDBJ whole genome shotgun (WGS) entry which is preliminary data.</text>
</comment>
<dbReference type="GO" id="GO:0006083">
    <property type="term" value="P:acetate metabolic process"/>
    <property type="evidence" value="ECO:0007669"/>
    <property type="project" value="TreeGrafter"/>
</dbReference>
<comment type="catalytic activity">
    <reaction evidence="8 9">
        <text>butanoate + ATP = butanoyl phosphate + ADP</text>
        <dbReference type="Rhea" id="RHEA:13585"/>
        <dbReference type="ChEBI" id="CHEBI:17968"/>
        <dbReference type="ChEBI" id="CHEBI:30616"/>
        <dbReference type="ChEBI" id="CHEBI:58079"/>
        <dbReference type="ChEBI" id="CHEBI:456216"/>
        <dbReference type="EC" id="2.7.2.7"/>
    </reaction>
</comment>
<keyword evidence="6 9" id="KW-0418">Kinase</keyword>
<keyword evidence="5 9" id="KW-0547">Nucleotide-binding</keyword>
<evidence type="ECO:0000256" key="7">
    <source>
        <dbReference type="ARBA" id="ARBA00022840"/>
    </source>
</evidence>
<keyword evidence="12" id="KW-1185">Reference proteome</keyword>
<sequence length="361" mass="39982">MTYRILAINPGSTSTKIAVYDNEKQILVEGIEHPTDEIEKYNNVQEQFAMRKDAVLNVLKKNNIPVETLSAIVGRGGLLPPVKSGAYLVNDEMIDRLKNRPILEHASNLGALISYEIAKPLGLNAYIYDSVAVDELIEIARPSGVYNMDRTCLSHSLNSRAMAIKYSKNHDKKYSDLNLIVAHLGGGISISIHEKGRMVDIVSDDEGSFSPERSGRVPCKKLIDMCFSGEFTHREMLKMIRGKGGVVSYLNTVDLREVEKMVSEGNEKAKLVYEAMAYQIAKSIGELATVVNGNVDAIVITGGIAYSKNMTSMIKKRVEFIAPVEIIPGENELESLAFGVLRVLNNEENVTIYEEKNLVKN</sequence>
<comment type="subcellular location">
    <subcellularLocation>
        <location evidence="1 9">Cytoplasm</location>
    </subcellularLocation>
</comment>
<dbReference type="OrthoDB" id="9771859at2"/>